<sequence length="37" mass="3861">MSLKKALLAATLLSLPMAANAQGWDPRVQGVYIGAGF</sequence>
<accession>A0A840XQC4</accession>
<dbReference type="AlphaFoldDB" id="A0A840XQC4"/>
<protein>
    <recommendedName>
        <fullName evidence="4">Porin</fullName>
    </recommendedName>
</protein>
<organism evidence="2 3">
    <name type="scientific">Neoroseomonas alkaliterrae</name>
    <dbReference type="NCBI Taxonomy" id="1452450"/>
    <lineage>
        <taxon>Bacteria</taxon>
        <taxon>Pseudomonadati</taxon>
        <taxon>Pseudomonadota</taxon>
        <taxon>Alphaproteobacteria</taxon>
        <taxon>Acetobacterales</taxon>
        <taxon>Acetobacteraceae</taxon>
        <taxon>Neoroseomonas</taxon>
    </lineage>
</organism>
<evidence type="ECO:0000256" key="1">
    <source>
        <dbReference type="SAM" id="SignalP"/>
    </source>
</evidence>
<gene>
    <name evidence="2" type="ORF">FHS88_002242</name>
</gene>
<name>A0A840XQC4_9PROT</name>
<keyword evidence="1" id="KW-0732">Signal</keyword>
<feature type="non-terminal residue" evidence="2">
    <location>
        <position position="37"/>
    </location>
</feature>
<dbReference type="Proteomes" id="UP000562254">
    <property type="component" value="Unassembled WGS sequence"/>
</dbReference>
<reference evidence="2 3" key="1">
    <citation type="submission" date="2020-08" db="EMBL/GenBank/DDBJ databases">
        <title>Genomic Encyclopedia of Type Strains, Phase IV (KMG-IV): sequencing the most valuable type-strain genomes for metagenomic binning, comparative biology and taxonomic classification.</title>
        <authorList>
            <person name="Goeker M."/>
        </authorList>
    </citation>
    <scope>NUCLEOTIDE SEQUENCE [LARGE SCALE GENOMIC DNA]</scope>
    <source>
        <strain evidence="2 3">DSM 25895</strain>
    </source>
</reference>
<evidence type="ECO:0000313" key="2">
    <source>
        <dbReference type="EMBL" id="MBB5690116.1"/>
    </source>
</evidence>
<feature type="signal peptide" evidence="1">
    <location>
        <begin position="1"/>
        <end position="21"/>
    </location>
</feature>
<evidence type="ECO:0008006" key="4">
    <source>
        <dbReference type="Google" id="ProtNLM"/>
    </source>
</evidence>
<dbReference type="EMBL" id="JACIJE010000005">
    <property type="protein sequence ID" value="MBB5690116.1"/>
    <property type="molecule type" value="Genomic_DNA"/>
</dbReference>
<comment type="caution">
    <text evidence="2">The sequence shown here is derived from an EMBL/GenBank/DDBJ whole genome shotgun (WGS) entry which is preliminary data.</text>
</comment>
<evidence type="ECO:0000313" key="3">
    <source>
        <dbReference type="Proteomes" id="UP000562254"/>
    </source>
</evidence>
<feature type="chain" id="PRO_5032833672" description="Porin" evidence="1">
    <location>
        <begin position="22"/>
        <end position="37"/>
    </location>
</feature>
<keyword evidence="3" id="KW-1185">Reference proteome</keyword>
<proteinExistence type="predicted"/>